<dbReference type="SUPFAM" id="SSF50978">
    <property type="entry name" value="WD40 repeat-like"/>
    <property type="match status" value="1"/>
</dbReference>
<dbReference type="PROSITE" id="PS50082">
    <property type="entry name" value="WD_REPEATS_2"/>
    <property type="match status" value="6"/>
</dbReference>
<protein>
    <submittedName>
        <fullName evidence="4">WD40 repeat-like protein</fullName>
    </submittedName>
</protein>
<dbReference type="InterPro" id="IPR051179">
    <property type="entry name" value="WD_repeat_multifunction"/>
</dbReference>
<feature type="repeat" description="WD" evidence="3">
    <location>
        <begin position="97"/>
        <end position="138"/>
    </location>
</feature>
<dbReference type="InterPro" id="IPR020472">
    <property type="entry name" value="WD40_PAC1"/>
</dbReference>
<dbReference type="PANTHER" id="PTHR19857:SF21">
    <property type="entry name" value="ANAPHASE-PROMOTING COMPLEX SUBUNIT 4 WD40 DOMAIN-CONTAINING PROTEIN"/>
    <property type="match status" value="1"/>
</dbReference>
<dbReference type="PROSITE" id="PS50294">
    <property type="entry name" value="WD_REPEATS_REGION"/>
    <property type="match status" value="5"/>
</dbReference>
<feature type="repeat" description="WD" evidence="3">
    <location>
        <begin position="183"/>
        <end position="224"/>
    </location>
</feature>
<dbReference type="Pfam" id="PF00400">
    <property type="entry name" value="WD40"/>
    <property type="match status" value="5"/>
</dbReference>
<organism evidence="4 5">
    <name type="scientific">Rozella allomycis (strain CSF55)</name>
    <dbReference type="NCBI Taxonomy" id="988480"/>
    <lineage>
        <taxon>Eukaryota</taxon>
        <taxon>Fungi</taxon>
        <taxon>Fungi incertae sedis</taxon>
        <taxon>Cryptomycota</taxon>
        <taxon>Cryptomycota incertae sedis</taxon>
        <taxon>Rozella</taxon>
    </lineage>
</organism>
<feature type="repeat" description="WD" evidence="3">
    <location>
        <begin position="356"/>
        <end position="387"/>
    </location>
</feature>
<sequence length="387" mass="42786">MKIQMKSSYKEERILEPIYSGGPVTLSTDFRYILSTLNDEVKVTDILNGNSLFSLPGDDEPVTCICSSPDGRVIVTSSRSLMLTIWDASNGKAIRSFKAHESPVLSMAVDPTSKYLATGSADTTIRVWDLEKGFCTHNFKGHGGAVTSIIFHDDRDRWELYSGSADGKIKTWDLISKESTSTLSGHVSPVTSLAISSCGHYLISSCRDQTIGTWDLRRKNLINNFPVYEAIEKVVVVSGKIFGKPSDSSIIITAGEKGLIRAWDFQTGECLVTRKLGKHVAVDLMLKGDTEEVVVVTEDHNLHFYKLPLLEESIKIIGFNDEITDLKLLNENELAISTNSELVKILNLNDFGYKMLSGHEDIVLCLTSRNGLLASGSKDKSVRIWNN</sequence>
<dbReference type="SMART" id="SM00320">
    <property type="entry name" value="WD40"/>
    <property type="match status" value="6"/>
</dbReference>
<dbReference type="CDD" id="cd00200">
    <property type="entry name" value="WD40"/>
    <property type="match status" value="1"/>
</dbReference>
<keyword evidence="2" id="KW-0677">Repeat</keyword>
<keyword evidence="1 3" id="KW-0853">WD repeat</keyword>
<dbReference type="PROSITE" id="PS00678">
    <property type="entry name" value="WD_REPEATS_1"/>
    <property type="match status" value="4"/>
</dbReference>
<evidence type="ECO:0000313" key="4">
    <source>
        <dbReference type="EMBL" id="RKP21527.1"/>
    </source>
</evidence>
<accession>A0A4P9YP78</accession>
<dbReference type="InterPro" id="IPR019775">
    <property type="entry name" value="WD40_repeat_CS"/>
</dbReference>
<reference evidence="5" key="1">
    <citation type="journal article" date="2018" name="Nat. Microbiol.">
        <title>Leveraging single-cell genomics to expand the fungal tree of life.</title>
        <authorList>
            <person name="Ahrendt S.R."/>
            <person name="Quandt C.A."/>
            <person name="Ciobanu D."/>
            <person name="Clum A."/>
            <person name="Salamov A."/>
            <person name="Andreopoulos B."/>
            <person name="Cheng J.F."/>
            <person name="Woyke T."/>
            <person name="Pelin A."/>
            <person name="Henrissat B."/>
            <person name="Reynolds N.K."/>
            <person name="Benny G.L."/>
            <person name="Smith M.E."/>
            <person name="James T.Y."/>
            <person name="Grigoriev I.V."/>
        </authorList>
    </citation>
    <scope>NUCLEOTIDE SEQUENCE [LARGE SCALE GENOMIC DNA]</scope>
    <source>
        <strain evidence="5">CSF55</strain>
    </source>
</reference>
<dbReference type="PANTHER" id="PTHR19857">
    <property type="entry name" value="MITOCHONDRIAL DIVISION PROTEIN 1-RELATED"/>
    <property type="match status" value="1"/>
</dbReference>
<dbReference type="AlphaFoldDB" id="A0A4P9YP78"/>
<dbReference type="SUPFAM" id="SSF117289">
    <property type="entry name" value="Nucleoporin domain"/>
    <property type="match status" value="1"/>
</dbReference>
<gene>
    <name evidence="4" type="ORF">ROZALSC1DRAFT_20441</name>
</gene>
<evidence type="ECO:0000256" key="3">
    <source>
        <dbReference type="PROSITE-ProRule" id="PRU00221"/>
    </source>
</evidence>
<evidence type="ECO:0000256" key="2">
    <source>
        <dbReference type="ARBA" id="ARBA00022737"/>
    </source>
</evidence>
<dbReference type="Gene3D" id="2.130.10.10">
    <property type="entry name" value="YVTN repeat-like/Quinoprotein amine dehydrogenase"/>
    <property type="match status" value="3"/>
</dbReference>
<evidence type="ECO:0000313" key="5">
    <source>
        <dbReference type="Proteomes" id="UP000281549"/>
    </source>
</evidence>
<proteinExistence type="predicted"/>
<dbReference type="Proteomes" id="UP000281549">
    <property type="component" value="Unassembled WGS sequence"/>
</dbReference>
<feature type="repeat" description="WD" evidence="3">
    <location>
        <begin position="55"/>
        <end position="96"/>
    </location>
</feature>
<feature type="repeat" description="WD" evidence="3">
    <location>
        <begin position="247"/>
        <end position="273"/>
    </location>
</feature>
<dbReference type="PRINTS" id="PR00320">
    <property type="entry name" value="GPROTEINBRPT"/>
</dbReference>
<dbReference type="InterPro" id="IPR036322">
    <property type="entry name" value="WD40_repeat_dom_sf"/>
</dbReference>
<evidence type="ECO:0000256" key="1">
    <source>
        <dbReference type="ARBA" id="ARBA00022574"/>
    </source>
</evidence>
<feature type="repeat" description="WD" evidence="3">
    <location>
        <begin position="139"/>
        <end position="182"/>
    </location>
</feature>
<dbReference type="InterPro" id="IPR001680">
    <property type="entry name" value="WD40_rpt"/>
</dbReference>
<dbReference type="InterPro" id="IPR015943">
    <property type="entry name" value="WD40/YVTN_repeat-like_dom_sf"/>
</dbReference>
<dbReference type="EMBL" id="ML004947">
    <property type="protein sequence ID" value="RKP21527.1"/>
    <property type="molecule type" value="Genomic_DNA"/>
</dbReference>
<name>A0A4P9YP78_ROZAC</name>